<evidence type="ECO:0000259" key="3">
    <source>
        <dbReference type="PROSITE" id="PS01124"/>
    </source>
</evidence>
<dbReference type="InterPro" id="IPR002818">
    <property type="entry name" value="DJ-1/PfpI"/>
</dbReference>
<name>A0ABX7B3N9_9PROT</name>
<proteinExistence type="predicted"/>
<sequence length="325" mass="35145">MPAMTTIPNPRMAVLAYPDVQILDVAGPLQVFCHAGYPVEIIGLEAGPLRTSSGMRLVAERGFAEVSGGLDTLLVAGGVGVGVPAADPRVLDWLRGMRPRVRRLGSVCSGAFVLAAAGLLDGRRAVTHWARCDEFRAAFPRVRLEPDALHIRDGGIYTSAGVTAGMDLALAMVEEDRGHRAALEIARQLVLFLKRPGGQSQFSSHVMAEADAGSPVRAVQDWIVANPSADLRVEALADRARMSPRNFARVFLRETGTTPQKFVEGARLDAARARLERTRDPVERIAEASGFGTAETMRRTFLRRLGVTPQDYRSHFRAEAAMPAA</sequence>
<keyword evidence="1" id="KW-0805">Transcription regulation</keyword>
<dbReference type="PROSITE" id="PS01124">
    <property type="entry name" value="HTH_ARAC_FAMILY_2"/>
    <property type="match status" value="1"/>
</dbReference>
<dbReference type="SMART" id="SM00342">
    <property type="entry name" value="HTH_ARAC"/>
    <property type="match status" value="1"/>
</dbReference>
<gene>
    <name evidence="4" type="ORF">IGS68_16915</name>
</gene>
<dbReference type="Gene3D" id="1.10.10.60">
    <property type="entry name" value="Homeodomain-like"/>
    <property type="match status" value="1"/>
</dbReference>
<dbReference type="PANTHER" id="PTHR43130:SF3">
    <property type="entry name" value="HTH-TYPE TRANSCRIPTIONAL REGULATOR RV1931C"/>
    <property type="match status" value="1"/>
</dbReference>
<dbReference type="InterPro" id="IPR009057">
    <property type="entry name" value="Homeodomain-like_sf"/>
</dbReference>
<protein>
    <submittedName>
        <fullName evidence="4">GlxA family transcriptional regulator</fullName>
    </submittedName>
</protein>
<dbReference type="SUPFAM" id="SSF52317">
    <property type="entry name" value="Class I glutamine amidotransferase-like"/>
    <property type="match status" value="1"/>
</dbReference>
<dbReference type="PANTHER" id="PTHR43130">
    <property type="entry name" value="ARAC-FAMILY TRANSCRIPTIONAL REGULATOR"/>
    <property type="match status" value="1"/>
</dbReference>
<dbReference type="Pfam" id="PF01965">
    <property type="entry name" value="DJ-1_PfpI"/>
    <property type="match status" value="1"/>
</dbReference>
<dbReference type="SUPFAM" id="SSF46689">
    <property type="entry name" value="Homeodomain-like"/>
    <property type="match status" value="2"/>
</dbReference>
<dbReference type="CDD" id="cd03137">
    <property type="entry name" value="GATase1_AraC_1"/>
    <property type="match status" value="1"/>
</dbReference>
<reference evidence="4" key="1">
    <citation type="submission" date="2021-02" db="EMBL/GenBank/DDBJ databases">
        <title>Skermanella TT6 skin isolate.</title>
        <authorList>
            <person name="Lee K."/>
            <person name="Ganzorig M."/>
        </authorList>
    </citation>
    <scope>NUCLEOTIDE SEQUENCE</scope>
    <source>
        <strain evidence="4">TT6</strain>
    </source>
</reference>
<accession>A0ABX7B3N9</accession>
<evidence type="ECO:0000256" key="2">
    <source>
        <dbReference type="ARBA" id="ARBA00023163"/>
    </source>
</evidence>
<dbReference type="InterPro" id="IPR052158">
    <property type="entry name" value="INH-QAR"/>
</dbReference>
<dbReference type="InterPro" id="IPR018060">
    <property type="entry name" value="HTH_AraC"/>
</dbReference>
<evidence type="ECO:0000313" key="4">
    <source>
        <dbReference type="EMBL" id="QQP87765.1"/>
    </source>
</evidence>
<organism evidence="4 5">
    <name type="scientific">Skermanella cutis</name>
    <dbReference type="NCBI Taxonomy" id="2775420"/>
    <lineage>
        <taxon>Bacteria</taxon>
        <taxon>Pseudomonadati</taxon>
        <taxon>Pseudomonadota</taxon>
        <taxon>Alphaproteobacteria</taxon>
        <taxon>Rhodospirillales</taxon>
        <taxon>Azospirillaceae</taxon>
        <taxon>Skermanella</taxon>
    </lineage>
</organism>
<evidence type="ECO:0000313" key="5">
    <source>
        <dbReference type="Proteomes" id="UP000595197"/>
    </source>
</evidence>
<evidence type="ECO:0000256" key="1">
    <source>
        <dbReference type="ARBA" id="ARBA00023015"/>
    </source>
</evidence>
<dbReference type="Gene3D" id="3.40.50.880">
    <property type="match status" value="1"/>
</dbReference>
<dbReference type="Pfam" id="PF12833">
    <property type="entry name" value="HTH_18"/>
    <property type="match status" value="1"/>
</dbReference>
<dbReference type="Proteomes" id="UP000595197">
    <property type="component" value="Chromosome"/>
</dbReference>
<dbReference type="EMBL" id="CP067420">
    <property type="protein sequence ID" value="QQP87765.1"/>
    <property type="molecule type" value="Genomic_DNA"/>
</dbReference>
<feature type="domain" description="HTH araC/xylS-type" evidence="3">
    <location>
        <begin position="217"/>
        <end position="315"/>
    </location>
</feature>
<dbReference type="InterPro" id="IPR029062">
    <property type="entry name" value="Class_I_gatase-like"/>
</dbReference>
<keyword evidence="2" id="KW-0804">Transcription</keyword>
<keyword evidence="5" id="KW-1185">Reference proteome</keyword>